<comment type="caution">
    <text evidence="5">The sequence shown here is derived from an EMBL/GenBank/DDBJ whole genome shotgun (WGS) entry which is preliminary data.</text>
</comment>
<sequence length="140" mass="15407">MPTPRIADRLGYLLKHAQLRHAELTAAAMRPHGITGRQCAVLIAIDDQEAQSQQEVARRLDLDRTTMVALIDELEAKKLVSRSPAANDRRKNVVALTAYGRETLTAALATTMEVERNFLAPLSPADAQTFRRLLAAVVHA</sequence>
<dbReference type="InterPro" id="IPR036390">
    <property type="entry name" value="WH_DNA-bd_sf"/>
</dbReference>
<evidence type="ECO:0000256" key="1">
    <source>
        <dbReference type="ARBA" id="ARBA00023015"/>
    </source>
</evidence>
<dbReference type="Pfam" id="PF12802">
    <property type="entry name" value="MarR_2"/>
    <property type="match status" value="1"/>
</dbReference>
<feature type="domain" description="HTH marR-type" evidence="4">
    <location>
        <begin position="7"/>
        <end position="139"/>
    </location>
</feature>
<dbReference type="SMART" id="SM00347">
    <property type="entry name" value="HTH_MARR"/>
    <property type="match status" value="1"/>
</dbReference>
<dbReference type="Proteomes" id="UP001589894">
    <property type="component" value="Unassembled WGS sequence"/>
</dbReference>
<dbReference type="PANTHER" id="PTHR42756:SF1">
    <property type="entry name" value="TRANSCRIPTIONAL REPRESSOR OF EMRAB OPERON"/>
    <property type="match status" value="1"/>
</dbReference>
<evidence type="ECO:0000256" key="2">
    <source>
        <dbReference type="ARBA" id="ARBA00023125"/>
    </source>
</evidence>
<dbReference type="InterPro" id="IPR000835">
    <property type="entry name" value="HTH_MarR-typ"/>
</dbReference>
<dbReference type="EMBL" id="JBHLUE010000019">
    <property type="protein sequence ID" value="MFC0566898.1"/>
    <property type="molecule type" value="Genomic_DNA"/>
</dbReference>
<keyword evidence="6" id="KW-1185">Reference proteome</keyword>
<dbReference type="PANTHER" id="PTHR42756">
    <property type="entry name" value="TRANSCRIPTIONAL REGULATOR, MARR"/>
    <property type="match status" value="1"/>
</dbReference>
<accession>A0ABV6P3Q7</accession>
<name>A0ABV6P3Q7_9ACTN</name>
<reference evidence="5 6" key="1">
    <citation type="submission" date="2024-09" db="EMBL/GenBank/DDBJ databases">
        <authorList>
            <person name="Sun Q."/>
            <person name="Mori K."/>
        </authorList>
    </citation>
    <scope>NUCLEOTIDE SEQUENCE [LARGE SCALE GENOMIC DNA]</scope>
    <source>
        <strain evidence="5 6">TBRC 2205</strain>
    </source>
</reference>
<evidence type="ECO:0000256" key="3">
    <source>
        <dbReference type="ARBA" id="ARBA00023163"/>
    </source>
</evidence>
<dbReference type="RefSeq" id="WP_377341972.1">
    <property type="nucleotide sequence ID" value="NZ_JBHLUE010000019.1"/>
</dbReference>
<dbReference type="SUPFAM" id="SSF46785">
    <property type="entry name" value="Winged helix' DNA-binding domain"/>
    <property type="match status" value="1"/>
</dbReference>
<dbReference type="PROSITE" id="PS50995">
    <property type="entry name" value="HTH_MARR_2"/>
    <property type="match status" value="1"/>
</dbReference>
<evidence type="ECO:0000259" key="4">
    <source>
        <dbReference type="PROSITE" id="PS50995"/>
    </source>
</evidence>
<evidence type="ECO:0000313" key="5">
    <source>
        <dbReference type="EMBL" id="MFC0566898.1"/>
    </source>
</evidence>
<protein>
    <submittedName>
        <fullName evidence="5">MarR family winged helix-turn-helix transcriptional regulator</fullName>
    </submittedName>
</protein>
<keyword evidence="2" id="KW-0238">DNA-binding</keyword>
<gene>
    <name evidence="5" type="ORF">ACFFHU_22505</name>
</gene>
<keyword evidence="3" id="KW-0804">Transcription</keyword>
<dbReference type="InterPro" id="IPR036388">
    <property type="entry name" value="WH-like_DNA-bd_sf"/>
</dbReference>
<evidence type="ECO:0000313" key="6">
    <source>
        <dbReference type="Proteomes" id="UP001589894"/>
    </source>
</evidence>
<dbReference type="PRINTS" id="PR00598">
    <property type="entry name" value="HTHMARR"/>
</dbReference>
<keyword evidence="1" id="KW-0805">Transcription regulation</keyword>
<organism evidence="5 6">
    <name type="scientific">Plantactinospora siamensis</name>
    <dbReference type="NCBI Taxonomy" id="555372"/>
    <lineage>
        <taxon>Bacteria</taxon>
        <taxon>Bacillati</taxon>
        <taxon>Actinomycetota</taxon>
        <taxon>Actinomycetes</taxon>
        <taxon>Micromonosporales</taxon>
        <taxon>Micromonosporaceae</taxon>
        <taxon>Plantactinospora</taxon>
    </lineage>
</organism>
<dbReference type="Gene3D" id="1.10.10.10">
    <property type="entry name" value="Winged helix-like DNA-binding domain superfamily/Winged helix DNA-binding domain"/>
    <property type="match status" value="1"/>
</dbReference>
<proteinExistence type="predicted"/>